<accession>X1CNA1</accession>
<proteinExistence type="predicted"/>
<comment type="caution">
    <text evidence="2">The sequence shown here is derived from an EMBL/GenBank/DDBJ whole genome shotgun (WGS) entry which is preliminary data.</text>
</comment>
<feature type="transmembrane region" description="Helical" evidence="1">
    <location>
        <begin position="42"/>
        <end position="64"/>
    </location>
</feature>
<organism evidence="2">
    <name type="scientific">marine sediment metagenome</name>
    <dbReference type="NCBI Taxonomy" id="412755"/>
    <lineage>
        <taxon>unclassified sequences</taxon>
        <taxon>metagenomes</taxon>
        <taxon>ecological metagenomes</taxon>
    </lineage>
</organism>
<dbReference type="AlphaFoldDB" id="X1CNA1"/>
<keyword evidence="1" id="KW-0472">Membrane</keyword>
<evidence type="ECO:0000313" key="2">
    <source>
        <dbReference type="EMBL" id="GAH09911.1"/>
    </source>
</evidence>
<evidence type="ECO:0000256" key="1">
    <source>
        <dbReference type="SAM" id="Phobius"/>
    </source>
</evidence>
<dbReference type="EMBL" id="BART01037674">
    <property type="protein sequence ID" value="GAH09911.1"/>
    <property type="molecule type" value="Genomic_DNA"/>
</dbReference>
<reference evidence="2" key="1">
    <citation type="journal article" date="2014" name="Front. Microbiol.">
        <title>High frequency of phylogenetically diverse reductive dehalogenase-homologous genes in deep subseafloor sedimentary metagenomes.</title>
        <authorList>
            <person name="Kawai M."/>
            <person name="Futagami T."/>
            <person name="Toyoda A."/>
            <person name="Takaki Y."/>
            <person name="Nishi S."/>
            <person name="Hori S."/>
            <person name="Arai W."/>
            <person name="Tsubouchi T."/>
            <person name="Morono Y."/>
            <person name="Uchiyama I."/>
            <person name="Ito T."/>
            <person name="Fujiyama A."/>
            <person name="Inagaki F."/>
            <person name="Takami H."/>
        </authorList>
    </citation>
    <scope>NUCLEOTIDE SEQUENCE</scope>
    <source>
        <strain evidence="2">Expedition CK06-06</strain>
    </source>
</reference>
<gene>
    <name evidence="2" type="ORF">S01H4_62906</name>
</gene>
<keyword evidence="1" id="KW-0812">Transmembrane</keyword>
<sequence>MLLQEALNQRIILVLIAQIWPIFYCSYFAYKLLKRAKNRATYTLSSIFILLSLSFFLASLSILLNYKEFDFKIKVIPHFENTSYFNISPL</sequence>
<name>X1CNA1_9ZZZZ</name>
<feature type="transmembrane region" description="Helical" evidence="1">
    <location>
        <begin position="12"/>
        <end position="30"/>
    </location>
</feature>
<keyword evidence="1" id="KW-1133">Transmembrane helix</keyword>
<protein>
    <submittedName>
        <fullName evidence="2">Uncharacterized protein</fullName>
    </submittedName>
</protein>